<gene>
    <name evidence="2" type="ORF">MNBD_GAMMA17-1611</name>
</gene>
<feature type="domain" description="Release factor glutamine methyltransferase N-terminal" evidence="1">
    <location>
        <begin position="7"/>
        <end position="75"/>
    </location>
</feature>
<evidence type="ECO:0000259" key="1">
    <source>
        <dbReference type="Pfam" id="PF17827"/>
    </source>
</evidence>
<keyword evidence="2" id="KW-0489">Methyltransferase</keyword>
<name>A0A3B0Z3M2_9ZZZZ</name>
<reference evidence="2" key="1">
    <citation type="submission" date="2018-06" db="EMBL/GenBank/DDBJ databases">
        <authorList>
            <person name="Zhirakovskaya E."/>
        </authorList>
    </citation>
    <scope>NUCLEOTIDE SEQUENCE</scope>
</reference>
<proteinExistence type="predicted"/>
<dbReference type="PANTHER" id="PTHR18895:SF74">
    <property type="entry name" value="MTRF1L RELEASE FACTOR GLUTAMINE METHYLTRANSFERASE"/>
    <property type="match status" value="1"/>
</dbReference>
<dbReference type="EC" id="2.1.1.297" evidence="2"/>
<accession>A0A3B0Z3M2</accession>
<dbReference type="PANTHER" id="PTHR18895">
    <property type="entry name" value="HEMK METHYLTRANSFERASE"/>
    <property type="match status" value="1"/>
</dbReference>
<dbReference type="Pfam" id="PF17827">
    <property type="entry name" value="PrmC_N"/>
    <property type="match status" value="1"/>
</dbReference>
<organism evidence="2">
    <name type="scientific">hydrothermal vent metagenome</name>
    <dbReference type="NCBI Taxonomy" id="652676"/>
    <lineage>
        <taxon>unclassified sequences</taxon>
        <taxon>metagenomes</taxon>
        <taxon>ecological metagenomes</taxon>
    </lineage>
</organism>
<dbReference type="GO" id="GO:0102559">
    <property type="term" value="F:peptide chain release factor N(5)-glutamine methyltransferase activity"/>
    <property type="evidence" value="ECO:0007669"/>
    <property type="project" value="UniProtKB-EC"/>
</dbReference>
<dbReference type="SUPFAM" id="SSF53335">
    <property type="entry name" value="S-adenosyl-L-methionine-dependent methyltransferases"/>
    <property type="match status" value="1"/>
</dbReference>
<keyword evidence="2" id="KW-0808">Transferase</keyword>
<dbReference type="GO" id="GO:0032259">
    <property type="term" value="P:methylation"/>
    <property type="evidence" value="ECO:0007669"/>
    <property type="project" value="UniProtKB-KW"/>
</dbReference>
<dbReference type="InterPro" id="IPR029063">
    <property type="entry name" value="SAM-dependent_MTases_sf"/>
</dbReference>
<dbReference type="InterPro" id="IPR040758">
    <property type="entry name" value="PrmC_N"/>
</dbReference>
<dbReference type="InterPro" id="IPR050320">
    <property type="entry name" value="N5-glutamine_MTase"/>
</dbReference>
<evidence type="ECO:0000313" key="2">
    <source>
        <dbReference type="EMBL" id="VAW87848.1"/>
    </source>
</evidence>
<dbReference type="AlphaFoldDB" id="A0A3B0Z3M2"/>
<dbReference type="EMBL" id="UOFQ01000079">
    <property type="protein sequence ID" value="VAW87848.1"/>
    <property type="molecule type" value="Genomic_DNA"/>
</dbReference>
<sequence length="123" mass="13734">MTSIRNALNLAATTLAARHHNAMLEGEVILAHVLEKTRTYLHTWPERTLSETELATFNQLVKRRCNGEPSAYITGEQEFWSLSLTVTPDTLIPRPETELLVELALEHIPADAHYKIADLGTGS</sequence>
<protein>
    <submittedName>
        <fullName evidence="2">Peptide chain release factor N(5)-glutamine methyltransferase</fullName>
        <ecNumber evidence="2">2.1.1.297</ecNumber>
    </submittedName>
</protein>
<feature type="non-terminal residue" evidence="2">
    <location>
        <position position="123"/>
    </location>
</feature>
<dbReference type="Gene3D" id="3.40.50.150">
    <property type="entry name" value="Vaccinia Virus protein VP39"/>
    <property type="match status" value="1"/>
</dbReference>
<dbReference type="Gene3D" id="1.10.8.10">
    <property type="entry name" value="DNA helicase RuvA subunit, C-terminal domain"/>
    <property type="match status" value="1"/>
</dbReference>